<name>A0A2L0V0K5_9CAUD</name>
<organism evidence="1 2">
    <name type="scientific">Agrobacterium phage Atu_ph07</name>
    <dbReference type="NCBI Taxonomy" id="2024264"/>
    <lineage>
        <taxon>Viruses</taxon>
        <taxon>Duplodnaviria</taxon>
        <taxon>Heunggongvirae</taxon>
        <taxon>Uroviricota</taxon>
        <taxon>Caudoviricetes</taxon>
        <taxon>Polybotosvirus</taxon>
        <taxon>Polybotosvirus Atuph07</taxon>
    </lineage>
</organism>
<dbReference type="RefSeq" id="YP_009612202.1">
    <property type="nucleotide sequence ID" value="NC_042013.1"/>
</dbReference>
<protein>
    <submittedName>
        <fullName evidence="1">Uncharacterized protein</fullName>
    </submittedName>
</protein>
<dbReference type="Proteomes" id="UP000223025">
    <property type="component" value="Segment"/>
</dbReference>
<reference evidence="1 2" key="1">
    <citation type="submission" date="2017-06" db="EMBL/GenBank/DDBJ databases">
        <authorList>
            <person name="Kim H.J."/>
            <person name="Triplett B.A."/>
        </authorList>
    </citation>
    <scope>NUCLEOTIDE SEQUENCE [LARGE SCALE GENOMIC DNA]</scope>
</reference>
<dbReference type="EMBL" id="MF403008">
    <property type="protein sequence ID" value="AUZ95296.1"/>
    <property type="molecule type" value="Genomic_DNA"/>
</dbReference>
<keyword evidence="2" id="KW-1185">Reference proteome</keyword>
<dbReference type="KEGG" id="vg:40088540"/>
<dbReference type="GeneID" id="40088540"/>
<sequence length="82" mass="9800">MTYYVKYDFNNWFGRLWIHNNGVGRRESDITNVLPVVVSSYVYTCEFNNRTKELRFNINGKNYLTFDAEYRDFINALAGKKK</sequence>
<proteinExistence type="predicted"/>
<evidence type="ECO:0000313" key="2">
    <source>
        <dbReference type="Proteomes" id="UP000223025"/>
    </source>
</evidence>
<accession>A0A2L0V0K5</accession>
<evidence type="ECO:0000313" key="1">
    <source>
        <dbReference type="EMBL" id="AUZ95296.1"/>
    </source>
</evidence>